<feature type="domain" description="Calpain catalytic" evidence="6">
    <location>
        <begin position="42"/>
        <end position="97"/>
    </location>
</feature>
<dbReference type="PROSITE" id="PS50203">
    <property type="entry name" value="CALPAIN_CAT"/>
    <property type="match status" value="1"/>
</dbReference>
<dbReference type="RefSeq" id="XP_004036806.1">
    <property type="nucleotide sequence ID" value="XM_004036758.1"/>
</dbReference>
<accession>G0QPP2</accession>
<dbReference type="PANTHER" id="PTHR10183:SF379">
    <property type="entry name" value="CALPAIN-5"/>
    <property type="match status" value="1"/>
</dbReference>
<evidence type="ECO:0000256" key="3">
    <source>
        <dbReference type="ARBA" id="ARBA00022801"/>
    </source>
</evidence>
<keyword evidence="4" id="KW-0788">Thiol protease</keyword>
<dbReference type="EMBL" id="GL983571">
    <property type="protein sequence ID" value="EGR32820.1"/>
    <property type="molecule type" value="Genomic_DNA"/>
</dbReference>
<dbReference type="SUPFAM" id="SSF54001">
    <property type="entry name" value="Cysteine proteinases"/>
    <property type="match status" value="1"/>
</dbReference>
<dbReference type="InterPro" id="IPR001300">
    <property type="entry name" value="Peptidase_C2_calpain_cat"/>
</dbReference>
<comment type="caution">
    <text evidence="5">Lacks conserved residue(s) required for the propagation of feature annotation.</text>
</comment>
<evidence type="ECO:0000313" key="8">
    <source>
        <dbReference type="Proteomes" id="UP000008983"/>
    </source>
</evidence>
<dbReference type="AlphaFoldDB" id="G0QPP2"/>
<dbReference type="GO" id="GO:0006508">
    <property type="term" value="P:proteolysis"/>
    <property type="evidence" value="ECO:0007669"/>
    <property type="project" value="UniProtKB-KW"/>
</dbReference>
<reference evidence="7 8" key="1">
    <citation type="submission" date="2011-07" db="EMBL/GenBank/DDBJ databases">
        <authorList>
            <person name="Coyne R."/>
            <person name="Brami D."/>
            <person name="Johnson J."/>
            <person name="Hostetler J."/>
            <person name="Hannick L."/>
            <person name="Clark T."/>
            <person name="Cassidy-Hanley D."/>
            <person name="Inman J."/>
        </authorList>
    </citation>
    <scope>NUCLEOTIDE SEQUENCE [LARGE SCALE GENOMIC DNA]</scope>
    <source>
        <strain evidence="7 8">G5</strain>
    </source>
</reference>
<protein>
    <recommendedName>
        <fullName evidence="6">Calpain catalytic domain-containing protein</fullName>
    </recommendedName>
</protein>
<dbReference type="GO" id="GO:0004198">
    <property type="term" value="F:calcium-dependent cysteine-type endopeptidase activity"/>
    <property type="evidence" value="ECO:0007669"/>
    <property type="project" value="InterPro"/>
</dbReference>
<evidence type="ECO:0000256" key="5">
    <source>
        <dbReference type="PROSITE-ProRule" id="PRU00239"/>
    </source>
</evidence>
<dbReference type="eggNOG" id="KOG0045">
    <property type="taxonomic scope" value="Eukaryota"/>
</dbReference>
<dbReference type="PANTHER" id="PTHR10183">
    <property type="entry name" value="CALPAIN"/>
    <property type="match status" value="1"/>
</dbReference>
<evidence type="ECO:0000259" key="6">
    <source>
        <dbReference type="PROSITE" id="PS50203"/>
    </source>
</evidence>
<keyword evidence="8" id="KW-1185">Reference proteome</keyword>
<proteinExistence type="inferred from homology"/>
<keyword evidence="3" id="KW-0378">Hydrolase</keyword>
<dbReference type="GeneID" id="14908986"/>
<dbReference type="PRINTS" id="PR00704">
    <property type="entry name" value="CALPAIN"/>
</dbReference>
<dbReference type="OrthoDB" id="424753at2759"/>
<name>G0QPP2_ICHMU</name>
<comment type="similarity">
    <text evidence="1">Belongs to the peptidase C2 family.</text>
</comment>
<dbReference type="InterPro" id="IPR038765">
    <property type="entry name" value="Papain-like_cys_pep_sf"/>
</dbReference>
<evidence type="ECO:0000256" key="1">
    <source>
        <dbReference type="ARBA" id="ARBA00007623"/>
    </source>
</evidence>
<sequence>MINKNLIGRLFTIKEVNKMGYYSVWLFIDGKWTYITIDIQPNQIWPMIIEKAWAKLYQQYSSLWGGNTAYGLRAVTGCPTKCYKLKKYVDDPRKQTF</sequence>
<gene>
    <name evidence="7" type="ORF">IMG5_069930</name>
</gene>
<evidence type="ECO:0000256" key="2">
    <source>
        <dbReference type="ARBA" id="ARBA00022670"/>
    </source>
</evidence>
<dbReference type="Proteomes" id="UP000008983">
    <property type="component" value="Unassembled WGS sequence"/>
</dbReference>
<dbReference type="STRING" id="857967.G0QPP2"/>
<dbReference type="Pfam" id="PF00648">
    <property type="entry name" value="Peptidase_C2"/>
    <property type="match status" value="1"/>
</dbReference>
<evidence type="ECO:0000313" key="7">
    <source>
        <dbReference type="EMBL" id="EGR32820.1"/>
    </source>
</evidence>
<keyword evidence="2" id="KW-0645">Protease</keyword>
<dbReference type="InParanoid" id="G0QPP2"/>
<evidence type="ECO:0000256" key="4">
    <source>
        <dbReference type="ARBA" id="ARBA00022807"/>
    </source>
</evidence>
<organism evidence="7 8">
    <name type="scientific">Ichthyophthirius multifiliis</name>
    <name type="common">White spot disease agent</name>
    <name type="synonym">Ich</name>
    <dbReference type="NCBI Taxonomy" id="5932"/>
    <lineage>
        <taxon>Eukaryota</taxon>
        <taxon>Sar</taxon>
        <taxon>Alveolata</taxon>
        <taxon>Ciliophora</taxon>
        <taxon>Intramacronucleata</taxon>
        <taxon>Oligohymenophorea</taxon>
        <taxon>Hymenostomatida</taxon>
        <taxon>Ophryoglenina</taxon>
        <taxon>Ichthyophthirius</taxon>
    </lineage>
</organism>
<dbReference type="InterPro" id="IPR022684">
    <property type="entry name" value="Calpain_cysteine_protease"/>
</dbReference>